<dbReference type="CDD" id="cd05830">
    <property type="entry name" value="Sortase_E"/>
    <property type="match status" value="1"/>
</dbReference>
<accession>A0ABP5WW57</accession>
<keyword evidence="2" id="KW-0732">Signal</keyword>
<dbReference type="EMBL" id="BAAARW010000020">
    <property type="protein sequence ID" value="GAA2435390.1"/>
    <property type="molecule type" value="Genomic_DNA"/>
</dbReference>
<dbReference type="InterPro" id="IPR023365">
    <property type="entry name" value="Sortase_dom-sf"/>
</dbReference>
<protein>
    <recommendedName>
        <fullName evidence="5">Class E sortase</fullName>
    </recommendedName>
</protein>
<name>A0ABP5WW57_9ACTN</name>
<feature type="signal peptide" evidence="2">
    <location>
        <begin position="1"/>
        <end position="21"/>
    </location>
</feature>
<dbReference type="RefSeq" id="WP_344593074.1">
    <property type="nucleotide sequence ID" value="NZ_BAAARW010000020.1"/>
</dbReference>
<gene>
    <name evidence="3" type="ORF">GCM10010191_57550</name>
</gene>
<evidence type="ECO:0008006" key="5">
    <source>
        <dbReference type="Google" id="ProtNLM"/>
    </source>
</evidence>
<evidence type="ECO:0000256" key="1">
    <source>
        <dbReference type="ARBA" id="ARBA00022801"/>
    </source>
</evidence>
<dbReference type="Proteomes" id="UP001501231">
    <property type="component" value="Unassembled WGS sequence"/>
</dbReference>
<evidence type="ECO:0000313" key="3">
    <source>
        <dbReference type="EMBL" id="GAA2435390.1"/>
    </source>
</evidence>
<keyword evidence="4" id="KW-1185">Reference proteome</keyword>
<organism evidence="3 4">
    <name type="scientific">Actinomadura vinacea</name>
    <dbReference type="NCBI Taxonomy" id="115336"/>
    <lineage>
        <taxon>Bacteria</taxon>
        <taxon>Bacillati</taxon>
        <taxon>Actinomycetota</taxon>
        <taxon>Actinomycetes</taxon>
        <taxon>Streptosporangiales</taxon>
        <taxon>Thermomonosporaceae</taxon>
        <taxon>Actinomadura</taxon>
    </lineage>
</organism>
<dbReference type="NCBIfam" id="TIGR01076">
    <property type="entry name" value="sortase_fam"/>
    <property type="match status" value="1"/>
</dbReference>
<dbReference type="Gene3D" id="2.40.260.10">
    <property type="entry name" value="Sortase"/>
    <property type="match status" value="1"/>
</dbReference>
<feature type="chain" id="PRO_5046374977" description="Class E sortase" evidence="2">
    <location>
        <begin position="22"/>
        <end position="182"/>
    </location>
</feature>
<evidence type="ECO:0000256" key="2">
    <source>
        <dbReference type="SAM" id="SignalP"/>
    </source>
</evidence>
<proteinExistence type="predicted"/>
<reference evidence="4" key="1">
    <citation type="journal article" date="2019" name="Int. J. Syst. Evol. Microbiol.">
        <title>The Global Catalogue of Microorganisms (GCM) 10K type strain sequencing project: providing services to taxonomists for standard genome sequencing and annotation.</title>
        <authorList>
            <consortium name="The Broad Institute Genomics Platform"/>
            <consortium name="The Broad Institute Genome Sequencing Center for Infectious Disease"/>
            <person name="Wu L."/>
            <person name="Ma J."/>
        </authorList>
    </citation>
    <scope>NUCLEOTIDE SEQUENCE [LARGE SCALE GENOMIC DNA]</scope>
    <source>
        <strain evidence="4">JCM 3325</strain>
    </source>
</reference>
<dbReference type="SUPFAM" id="SSF63817">
    <property type="entry name" value="Sortase"/>
    <property type="match status" value="1"/>
</dbReference>
<sequence length="182" mass="19477">MRSPAVIGVLLVTLAPVPAAASAHLPPSVTAPAPAPAAAPAQAPGRVLARISIPRLNLKDRPIREGVSQRVLARGIGHYPGTAMPGRIGNAVLLGHRTTYLAPFHNIDWMRPGDRVIVRAGRTTHTFRVYSKQIISPRRTSVLAPVPFHRGKAPRHSALTLISCHPKGSDRKRLVVLARGEA</sequence>
<keyword evidence="1" id="KW-0378">Hydrolase</keyword>
<dbReference type="Pfam" id="PF04203">
    <property type="entry name" value="Sortase"/>
    <property type="match status" value="1"/>
</dbReference>
<evidence type="ECO:0000313" key="4">
    <source>
        <dbReference type="Proteomes" id="UP001501231"/>
    </source>
</evidence>
<comment type="caution">
    <text evidence="3">The sequence shown here is derived from an EMBL/GenBank/DDBJ whole genome shotgun (WGS) entry which is preliminary data.</text>
</comment>
<dbReference type="InterPro" id="IPR042003">
    <property type="entry name" value="Sortase_E"/>
</dbReference>
<dbReference type="InterPro" id="IPR005754">
    <property type="entry name" value="Sortase"/>
</dbReference>